<dbReference type="Proteomes" id="UP000215145">
    <property type="component" value="Unassembled WGS sequence"/>
</dbReference>
<feature type="transmembrane region" description="Helical" evidence="1">
    <location>
        <begin position="15"/>
        <end position="34"/>
    </location>
</feature>
<keyword evidence="1" id="KW-0472">Membrane</keyword>
<evidence type="ECO:0000256" key="1">
    <source>
        <dbReference type="SAM" id="Phobius"/>
    </source>
</evidence>
<evidence type="ECO:0000313" key="3">
    <source>
        <dbReference type="Proteomes" id="UP000215145"/>
    </source>
</evidence>
<dbReference type="OrthoDB" id="9829398at2"/>
<evidence type="ECO:0000313" key="2">
    <source>
        <dbReference type="EMBL" id="OXM15776.1"/>
    </source>
</evidence>
<protein>
    <submittedName>
        <fullName evidence="2">Uncharacterized protein</fullName>
    </submittedName>
</protein>
<reference evidence="2 3" key="1">
    <citation type="submission" date="2017-07" db="EMBL/GenBank/DDBJ databases">
        <title>Paenibacillus herberti R33 genome sequencing and assembly.</title>
        <authorList>
            <person name="Su W."/>
        </authorList>
    </citation>
    <scope>NUCLEOTIDE SEQUENCE [LARGE SCALE GENOMIC DNA]</scope>
    <source>
        <strain evidence="2 3">R33</strain>
    </source>
</reference>
<dbReference type="EMBL" id="NMUQ01000001">
    <property type="protein sequence ID" value="OXM15776.1"/>
    <property type="molecule type" value="Genomic_DNA"/>
</dbReference>
<keyword evidence="1" id="KW-1133">Transmembrane helix</keyword>
<accession>A0A229P0L1</accession>
<gene>
    <name evidence="2" type="ORF">CGZ75_03385</name>
</gene>
<sequence length="166" mass="17818">MNIERDQISSIKGKSWGVILVLFILLVIVTRVWAPKYLLDNNSSGQSSDDDSVGITSTQSFTIVNYSSVSLGLNALTGDAVPPPSGILSPYGGENVINLTTFSLSSSYSEVIYRNSRGLGTVSFRLERVIGQGPARIVNISTTGPIEAYVSNISSFRLVINDTITP</sequence>
<dbReference type="AlphaFoldDB" id="A0A229P0L1"/>
<dbReference type="RefSeq" id="WP_089522868.1">
    <property type="nucleotide sequence ID" value="NZ_NMUQ01000001.1"/>
</dbReference>
<name>A0A229P0L1_9BACL</name>
<keyword evidence="3" id="KW-1185">Reference proteome</keyword>
<organism evidence="2 3">
    <name type="scientific">Paenibacillus herberti</name>
    <dbReference type="NCBI Taxonomy" id="1619309"/>
    <lineage>
        <taxon>Bacteria</taxon>
        <taxon>Bacillati</taxon>
        <taxon>Bacillota</taxon>
        <taxon>Bacilli</taxon>
        <taxon>Bacillales</taxon>
        <taxon>Paenibacillaceae</taxon>
        <taxon>Paenibacillus</taxon>
    </lineage>
</organism>
<proteinExistence type="predicted"/>
<keyword evidence="1" id="KW-0812">Transmembrane</keyword>
<comment type="caution">
    <text evidence="2">The sequence shown here is derived from an EMBL/GenBank/DDBJ whole genome shotgun (WGS) entry which is preliminary data.</text>
</comment>